<dbReference type="Pfam" id="PF07510">
    <property type="entry name" value="GmrSD_C"/>
    <property type="match status" value="1"/>
</dbReference>
<proteinExistence type="predicted"/>
<evidence type="ECO:0000313" key="3">
    <source>
        <dbReference type="EMBL" id="SHH29515.1"/>
    </source>
</evidence>
<protein>
    <recommendedName>
        <fullName evidence="2">GmrSD restriction endonucleases C-terminal domain-containing protein</fullName>
    </recommendedName>
</protein>
<keyword evidence="1" id="KW-0732">Signal</keyword>
<keyword evidence="4" id="KW-1185">Reference proteome</keyword>
<dbReference type="InterPro" id="IPR011089">
    <property type="entry name" value="GmrSD_C"/>
</dbReference>
<organism evidence="3 4">
    <name type="scientific">Jatrophihabitans endophyticus</name>
    <dbReference type="NCBI Taxonomy" id="1206085"/>
    <lineage>
        <taxon>Bacteria</taxon>
        <taxon>Bacillati</taxon>
        <taxon>Actinomycetota</taxon>
        <taxon>Actinomycetes</taxon>
        <taxon>Jatrophihabitantales</taxon>
        <taxon>Jatrophihabitantaceae</taxon>
        <taxon>Jatrophihabitans</taxon>
    </lineage>
</organism>
<dbReference type="RefSeq" id="WP_234971513.1">
    <property type="nucleotide sequence ID" value="NZ_FQVU01000005.1"/>
</dbReference>
<reference evidence="3 4" key="1">
    <citation type="submission" date="2016-11" db="EMBL/GenBank/DDBJ databases">
        <authorList>
            <person name="Jaros S."/>
            <person name="Januszkiewicz K."/>
            <person name="Wedrychowicz H."/>
        </authorList>
    </citation>
    <scope>NUCLEOTIDE SEQUENCE [LARGE SCALE GENOMIC DNA]</scope>
    <source>
        <strain evidence="3 4">DSM 45627</strain>
    </source>
</reference>
<feature type="domain" description="GmrSD restriction endonucleases C-terminal" evidence="2">
    <location>
        <begin position="104"/>
        <end position="203"/>
    </location>
</feature>
<dbReference type="PANTHER" id="PTHR24094">
    <property type="entry name" value="SECRETED PROTEIN"/>
    <property type="match status" value="1"/>
</dbReference>
<dbReference type="AlphaFoldDB" id="A0A1M5RT97"/>
<evidence type="ECO:0000259" key="2">
    <source>
        <dbReference type="Pfam" id="PF07510"/>
    </source>
</evidence>
<evidence type="ECO:0000256" key="1">
    <source>
        <dbReference type="SAM" id="SignalP"/>
    </source>
</evidence>
<dbReference type="PANTHER" id="PTHR24094:SF15">
    <property type="entry name" value="AMP-DEPENDENT SYNTHETASE_LIGASE DOMAIN-CONTAINING PROTEIN-RELATED"/>
    <property type="match status" value="1"/>
</dbReference>
<dbReference type="STRING" id="1206085.SAMN05443575_3642"/>
<evidence type="ECO:0000313" key="4">
    <source>
        <dbReference type="Proteomes" id="UP000186132"/>
    </source>
</evidence>
<accession>A0A1M5RT97</accession>
<sequence>MTRLPRTLTALLAALAAFVGLAVAAGPASAATVSKPLDTLIDELTVSNTAHSGYDRDLFKTWIDEDGDGCDTREEVLLAEATKAPTKGSGCTLSGGQWRSWYDGETWTDKSDVDIDHVVPLGEVWTSGGYGWSASRRQAYANDLGDDRTLEAVTDNVNQSKGDRDPAEWMPPAASAACKYVEYWVAVKTRWNLTADAAEVDALNDYAGDCGNPTISVATV</sequence>
<name>A0A1M5RT97_9ACTN</name>
<dbReference type="EMBL" id="FQVU01000005">
    <property type="protein sequence ID" value="SHH29515.1"/>
    <property type="molecule type" value="Genomic_DNA"/>
</dbReference>
<dbReference type="Proteomes" id="UP000186132">
    <property type="component" value="Unassembled WGS sequence"/>
</dbReference>
<feature type="signal peptide" evidence="1">
    <location>
        <begin position="1"/>
        <end position="30"/>
    </location>
</feature>
<gene>
    <name evidence="3" type="ORF">SAMN05443575_3642</name>
</gene>
<feature type="chain" id="PRO_5012928942" description="GmrSD restriction endonucleases C-terminal domain-containing protein" evidence="1">
    <location>
        <begin position="31"/>
        <end position="220"/>
    </location>
</feature>